<comment type="caution">
    <text evidence="1">The sequence shown here is derived from an EMBL/GenBank/DDBJ whole genome shotgun (WGS) entry which is preliminary data.</text>
</comment>
<protein>
    <recommendedName>
        <fullName evidence="3">Protein kinase domain-containing protein</fullName>
    </recommendedName>
</protein>
<dbReference type="Proteomes" id="UP001527882">
    <property type="component" value="Unassembled WGS sequence"/>
</dbReference>
<sequence length="142" mass="17204">MNKHVLKMKDRKVIGEGRGRIVFHHGKRHVMKIAKNGYGVRSNRTEIYLYNHCPASIRKYLGRIFEYGQGWVVMKKYTRKFPDSKKYRKKLYRIKRKFKKYGILPFEIYSARYKTPNLSNLRLNRKGRIKVIDFGNFHIQRH</sequence>
<evidence type="ECO:0008006" key="3">
    <source>
        <dbReference type="Google" id="ProtNLM"/>
    </source>
</evidence>
<name>A0ABT4QD23_9BACL</name>
<keyword evidence="2" id="KW-1185">Reference proteome</keyword>
<organism evidence="1 2">
    <name type="scientific">Paenibacillus gyeongsangnamensis</name>
    <dbReference type="NCBI Taxonomy" id="3388067"/>
    <lineage>
        <taxon>Bacteria</taxon>
        <taxon>Bacillati</taxon>
        <taxon>Bacillota</taxon>
        <taxon>Bacilli</taxon>
        <taxon>Bacillales</taxon>
        <taxon>Paenibacillaceae</taxon>
        <taxon>Paenibacillus</taxon>
    </lineage>
</organism>
<gene>
    <name evidence="1" type="ORF">O9H85_20470</name>
</gene>
<proteinExistence type="predicted"/>
<dbReference type="EMBL" id="JAQAGZ010000013">
    <property type="protein sequence ID" value="MCZ8514756.1"/>
    <property type="molecule type" value="Genomic_DNA"/>
</dbReference>
<reference evidence="1 2" key="1">
    <citation type="submission" date="2022-12" db="EMBL/GenBank/DDBJ databases">
        <title>Draft genome sequence of Paenibacillus sp. dW9.</title>
        <authorList>
            <person name="Choi E.-W."/>
            <person name="Kim D.-U."/>
        </authorList>
    </citation>
    <scope>NUCLEOTIDE SEQUENCE [LARGE SCALE GENOMIC DNA]</scope>
    <source>
        <strain evidence="2">dW9</strain>
    </source>
</reference>
<evidence type="ECO:0000313" key="1">
    <source>
        <dbReference type="EMBL" id="MCZ8514756.1"/>
    </source>
</evidence>
<accession>A0ABT4QD23</accession>
<evidence type="ECO:0000313" key="2">
    <source>
        <dbReference type="Proteomes" id="UP001527882"/>
    </source>
</evidence>
<dbReference type="RefSeq" id="WP_269883276.1">
    <property type="nucleotide sequence ID" value="NZ_JAQAGZ010000013.1"/>
</dbReference>